<dbReference type="AlphaFoldDB" id="A0A0V8AUD6"/>
<dbReference type="Proteomes" id="UP000192095">
    <property type="component" value="Chromosome"/>
</dbReference>
<evidence type="ECO:0000313" key="1">
    <source>
        <dbReference type="EMBL" id="ARE19836.1"/>
    </source>
</evidence>
<protein>
    <submittedName>
        <fullName evidence="1">DUF2142 domain-containing protein</fullName>
    </submittedName>
</protein>
<evidence type="ECO:0000313" key="2">
    <source>
        <dbReference type="Proteomes" id="UP000192095"/>
    </source>
</evidence>
<dbReference type="Pfam" id="PF09913">
    <property type="entry name" value="DUF2142"/>
    <property type="match status" value="1"/>
</dbReference>
<dbReference type="EMBL" id="CP015902">
    <property type="protein sequence ID" value="ARE19836.1"/>
    <property type="molecule type" value="Genomic_DNA"/>
</dbReference>
<gene>
    <name evidence="1" type="ORF">LLUC06_0288</name>
</gene>
<proteinExistence type="predicted"/>
<accession>A0A0V8AUD6</accession>
<organism evidence="1 2">
    <name type="scientific">Lactococcus lactis subsp. lactis</name>
    <name type="common">Streptococcus lactis</name>
    <dbReference type="NCBI Taxonomy" id="1360"/>
    <lineage>
        <taxon>Bacteria</taxon>
        <taxon>Bacillati</taxon>
        <taxon>Bacillota</taxon>
        <taxon>Bacilli</taxon>
        <taxon>Lactobacillales</taxon>
        <taxon>Streptococcaceae</taxon>
        <taxon>Lactococcus</taxon>
    </lineage>
</organism>
<reference evidence="1 2" key="1">
    <citation type="journal article" date="2017" name="BMC Genomics">
        <title>Comparative and functional genomics of the Lactococcus lactis taxon; insights into evolution and niche adaptation.</title>
        <authorList>
            <person name="Kelleher P."/>
            <person name="Bottacini F."/>
            <person name="Mahony J."/>
            <person name="Kilcawley K.N."/>
            <person name="van Sinderen D."/>
        </authorList>
    </citation>
    <scope>NUCLEOTIDE SEQUENCE [LARGE SCALE GENOMIC DNA]</scope>
    <source>
        <strain evidence="1 2">UC06</strain>
    </source>
</reference>
<sequence length="467" mass="53309">MENIATVQAIRPKKDLLKKVHKIYLLIAILGGMIISIAMPLFNEPDGQYHFAVSSAMVGLNTDISRYGEPEISSGMGNQQIFYRKGNFFQQYFLTEAKIYPVKDSPRSLGLDDKLRYNYIGHIIPAVGVWLGYHIYPSMGVMIVVARLFSMFVYSLIMFFIIKYIKFGKLLFATIGLSPVIMNSFSSLSYDSLGMVIVAVAVAVMIDMIAQKKVRIWHLCVAIVIILLSFIGAKQNLWLVNILFPISMIVASLQKRNEQRENIYLRRNREKSNLLMRYKWWFLGGILIIFIAVGSYLTRDKGGLVEVIVRLIFTQTFRFYPNTSMGDFVDLLVSPYPAYNYMPTSLIAVWGILVAIVSISEKSYHKSVLLSWTSFIVLLLGIFATYYGFLDFIWIYGLPGFALRMTIQGVQWRYFTPLLLLLPLIFSNDSIKVKVPSRNSIIIFMIVTAVISNFLLVFNTLWGMIMV</sequence>
<name>A0A0V8AUD6_LACLL</name>
<dbReference type="RefSeq" id="WP_058202877.1">
    <property type="nucleotide sequence ID" value="NZ_CP015902.2"/>
</dbReference>
<dbReference type="InterPro" id="IPR018674">
    <property type="entry name" value="DUF2142_membrane"/>
</dbReference>